<organism evidence="5 6">
    <name type="scientific">Brevibacillus invocatus</name>
    <dbReference type="NCBI Taxonomy" id="173959"/>
    <lineage>
        <taxon>Bacteria</taxon>
        <taxon>Bacillati</taxon>
        <taxon>Bacillota</taxon>
        <taxon>Bacilli</taxon>
        <taxon>Bacillales</taxon>
        <taxon>Paenibacillaceae</taxon>
        <taxon>Brevibacillus</taxon>
    </lineage>
</organism>
<evidence type="ECO:0000313" key="6">
    <source>
        <dbReference type="Proteomes" id="UP000282028"/>
    </source>
</evidence>
<dbReference type="Proteomes" id="UP000282028">
    <property type="component" value="Unassembled WGS sequence"/>
</dbReference>
<dbReference type="InterPro" id="IPR001249">
    <property type="entry name" value="AcCoA_biotinCC"/>
</dbReference>
<evidence type="ECO:0000256" key="2">
    <source>
        <dbReference type="ARBA" id="ARBA00023267"/>
    </source>
</evidence>
<keyword evidence="3" id="KW-0444">Lipid biosynthesis</keyword>
<dbReference type="InterPro" id="IPR050709">
    <property type="entry name" value="Biotin_Carboxyl_Carrier/Decarb"/>
</dbReference>
<feature type="domain" description="Lipoyl-binding" evidence="4">
    <location>
        <begin position="7"/>
        <end position="79"/>
    </location>
</feature>
<dbReference type="InterPro" id="IPR000089">
    <property type="entry name" value="Biotin_lipoyl"/>
</dbReference>
<dbReference type="PRINTS" id="PR01071">
    <property type="entry name" value="ACOABIOTINCC"/>
</dbReference>
<dbReference type="AlphaFoldDB" id="A0A3M8CHP7"/>
<dbReference type="EMBL" id="RHHR01000010">
    <property type="protein sequence ID" value="RNB75169.1"/>
    <property type="molecule type" value="Genomic_DNA"/>
</dbReference>
<proteinExistence type="predicted"/>
<dbReference type="SUPFAM" id="SSF51230">
    <property type="entry name" value="Single hybrid motif"/>
    <property type="match status" value="1"/>
</dbReference>
<keyword evidence="3" id="KW-0276">Fatty acid metabolism</keyword>
<gene>
    <name evidence="5" type="ORF">EDM52_06100</name>
</gene>
<reference evidence="5 6" key="1">
    <citation type="submission" date="2018-10" db="EMBL/GenBank/DDBJ databases">
        <title>Phylogenomics of Brevibacillus.</title>
        <authorList>
            <person name="Dunlap C."/>
        </authorList>
    </citation>
    <scope>NUCLEOTIDE SEQUENCE [LARGE SCALE GENOMIC DNA]</scope>
    <source>
        <strain evidence="5 6">JCM 12215</strain>
    </source>
</reference>
<dbReference type="Pfam" id="PF00364">
    <property type="entry name" value="Biotin_lipoyl"/>
    <property type="match status" value="1"/>
</dbReference>
<name>A0A3M8CHP7_9BACL</name>
<keyword evidence="6" id="KW-1185">Reference proteome</keyword>
<dbReference type="PANTHER" id="PTHR45266">
    <property type="entry name" value="OXALOACETATE DECARBOXYLASE ALPHA CHAIN"/>
    <property type="match status" value="1"/>
</dbReference>
<keyword evidence="3" id="KW-0443">Lipid metabolism</keyword>
<comment type="pathway">
    <text evidence="3">Lipid metabolism; fatty acid biosynthesis.</text>
</comment>
<accession>A0A3M8CHP7</accession>
<keyword evidence="3" id="KW-0275">Fatty acid biosynthesis</keyword>
<dbReference type="CDD" id="cd06850">
    <property type="entry name" value="biotinyl_domain"/>
    <property type="match status" value="1"/>
</dbReference>
<evidence type="ECO:0000256" key="3">
    <source>
        <dbReference type="RuleBase" id="RU364072"/>
    </source>
</evidence>
<dbReference type="RefSeq" id="WP_122908154.1">
    <property type="nucleotide sequence ID" value="NZ_CBCSBE010000001.1"/>
</dbReference>
<dbReference type="OrthoDB" id="9811735at2"/>
<comment type="function">
    <text evidence="3">This protein is a component of the acetyl coenzyme A carboxylase complex; first, biotin carboxylase catalyzes the carboxylation of the carrier protein and then the transcarboxylase transfers the carboxyl group to form malonyl-CoA.</text>
</comment>
<dbReference type="UniPathway" id="UPA00094"/>
<dbReference type="InterPro" id="IPR011053">
    <property type="entry name" value="Single_hybrid_motif"/>
</dbReference>
<dbReference type="GO" id="GO:0006633">
    <property type="term" value="P:fatty acid biosynthetic process"/>
    <property type="evidence" value="ECO:0007669"/>
    <property type="project" value="UniProtKB-UniPathway"/>
</dbReference>
<evidence type="ECO:0000259" key="4">
    <source>
        <dbReference type="Pfam" id="PF00364"/>
    </source>
</evidence>
<evidence type="ECO:0000256" key="1">
    <source>
        <dbReference type="ARBA" id="ARBA00017562"/>
    </source>
</evidence>
<comment type="caution">
    <text evidence="5">The sequence shown here is derived from an EMBL/GenBank/DDBJ whole genome shotgun (WGS) entry which is preliminary data.</text>
</comment>
<dbReference type="NCBIfam" id="NF005457">
    <property type="entry name" value="PRK07051.1"/>
    <property type="match status" value="1"/>
</dbReference>
<dbReference type="PANTHER" id="PTHR45266:SF3">
    <property type="entry name" value="OXALOACETATE DECARBOXYLASE ALPHA CHAIN"/>
    <property type="match status" value="1"/>
</dbReference>
<protein>
    <recommendedName>
        <fullName evidence="1 3">Biotin carboxyl carrier protein of acetyl-CoA carboxylase</fullName>
    </recommendedName>
</protein>
<dbReference type="GO" id="GO:0003989">
    <property type="term" value="F:acetyl-CoA carboxylase activity"/>
    <property type="evidence" value="ECO:0007669"/>
    <property type="project" value="InterPro"/>
</dbReference>
<keyword evidence="2 3" id="KW-0092">Biotin</keyword>
<dbReference type="Gene3D" id="2.40.50.100">
    <property type="match status" value="1"/>
</dbReference>
<dbReference type="GO" id="GO:0009317">
    <property type="term" value="C:acetyl-CoA carboxylase complex"/>
    <property type="evidence" value="ECO:0007669"/>
    <property type="project" value="InterPro"/>
</dbReference>
<evidence type="ECO:0000313" key="5">
    <source>
        <dbReference type="EMBL" id="RNB75169.1"/>
    </source>
</evidence>
<sequence>MAEKTAIVSPLPGIFYRRPSPDSPEFVQAGEAIKVGDVIGLIEVMKNYYEIKAEEDGVVDQFVVGDEELVDAGQELVTLTK</sequence>